<reference evidence="7" key="6">
    <citation type="submission" date="2011-05" db="EMBL/GenBank/DDBJ databases">
        <title>Complete sequence of Collimonas fungivorans Ter331.</title>
        <authorList>
            <person name="Leveau J.H."/>
        </authorList>
    </citation>
    <scope>NUCLEOTIDE SEQUENCE [LARGE SCALE GENOMIC DNA]</scope>
    <source>
        <strain evidence="7">Ter331</strain>
    </source>
</reference>
<keyword evidence="2" id="KW-0456">Lyase</keyword>
<dbReference type="InterPro" id="IPR008397">
    <property type="entry name" value="Alginate_lyase_dom"/>
</dbReference>
<dbReference type="EC" id="2.7.10.1" evidence="6"/>
<dbReference type="PROSITE" id="PS50853">
    <property type="entry name" value="FN3"/>
    <property type="match status" value="1"/>
</dbReference>
<gene>
    <name evidence="6" type="ordered locus">CFU_2654</name>
</gene>
<dbReference type="STRING" id="1005048.CFU_2654"/>
<dbReference type="GO" id="GO:0016829">
    <property type="term" value="F:lyase activity"/>
    <property type="evidence" value="ECO:0007669"/>
    <property type="project" value="UniProtKB-KW"/>
</dbReference>
<dbReference type="InterPro" id="IPR003961">
    <property type="entry name" value="FN3_dom"/>
</dbReference>
<feature type="region of interest" description="Disordered" evidence="3">
    <location>
        <begin position="80"/>
        <end position="156"/>
    </location>
</feature>
<protein>
    <submittedName>
        <fullName evidence="6">Coagulation factor 5/8 type domain protein</fullName>
        <ecNumber evidence="6">2.7.10.1</ecNumber>
    </submittedName>
</protein>
<feature type="domain" description="F5/8 type C" evidence="4">
    <location>
        <begin position="793"/>
        <end position="947"/>
    </location>
</feature>
<dbReference type="HOGENOM" id="CLU_340306_0_0_4"/>
<dbReference type="Pfam" id="PF00754">
    <property type="entry name" value="F5_F8_type_C"/>
    <property type="match status" value="1"/>
</dbReference>
<dbReference type="SUPFAM" id="SSF49265">
    <property type="entry name" value="Fibronectin type III"/>
    <property type="match status" value="1"/>
</dbReference>
<feature type="compositionally biased region" description="Low complexity" evidence="3">
    <location>
        <begin position="131"/>
        <end position="140"/>
    </location>
</feature>
<accession>G0ACC6</accession>
<dbReference type="InterPro" id="IPR000421">
    <property type="entry name" value="FA58C"/>
</dbReference>
<keyword evidence="7" id="KW-1185">Reference proteome</keyword>
<evidence type="ECO:0000313" key="6">
    <source>
        <dbReference type="EMBL" id="AEK62481.1"/>
    </source>
</evidence>
<dbReference type="AlphaFoldDB" id="G0ACC6"/>
<evidence type="ECO:0000256" key="2">
    <source>
        <dbReference type="ARBA" id="ARBA00023239"/>
    </source>
</evidence>
<dbReference type="InterPro" id="IPR008979">
    <property type="entry name" value="Galactose-bd-like_sf"/>
</dbReference>
<dbReference type="SUPFAM" id="SSF48230">
    <property type="entry name" value="Chondroitin AC/alginate lyase"/>
    <property type="match status" value="1"/>
</dbReference>
<feature type="compositionally biased region" description="Polar residues" evidence="3">
    <location>
        <begin position="97"/>
        <end position="129"/>
    </location>
</feature>
<dbReference type="Proteomes" id="UP000008392">
    <property type="component" value="Chromosome"/>
</dbReference>
<dbReference type="GO" id="GO:0042597">
    <property type="term" value="C:periplasmic space"/>
    <property type="evidence" value="ECO:0007669"/>
    <property type="project" value="InterPro"/>
</dbReference>
<dbReference type="GO" id="GO:0004714">
    <property type="term" value="F:transmembrane receptor protein tyrosine kinase activity"/>
    <property type="evidence" value="ECO:0007669"/>
    <property type="project" value="UniProtKB-EC"/>
</dbReference>
<dbReference type="eggNOG" id="COG4733">
    <property type="taxonomic scope" value="Bacteria"/>
</dbReference>
<feature type="domain" description="Fibronectin type-III" evidence="5">
    <location>
        <begin position="724"/>
        <end position="814"/>
    </location>
</feature>
<evidence type="ECO:0000313" key="7">
    <source>
        <dbReference type="Proteomes" id="UP000008392"/>
    </source>
</evidence>
<feature type="compositionally biased region" description="Gly residues" evidence="3">
    <location>
        <begin position="141"/>
        <end position="156"/>
    </location>
</feature>
<proteinExistence type="predicted"/>
<evidence type="ECO:0000256" key="3">
    <source>
        <dbReference type="SAM" id="MobiDB-lite"/>
    </source>
</evidence>
<reference evidence="6 7" key="3">
    <citation type="journal article" date="2008" name="FEMS Microbiol. Ecol.">
        <title>Identification and characterization of genes underlying chitinolysis in Collimonas fungivorans Ter331.</title>
        <authorList>
            <person name="Fritsche K."/>
            <person name="de Boer W."/>
            <person name="Gerards S."/>
            <person name="van den Berg M."/>
            <person name="van Veen J.A."/>
            <person name="Leveau J.H."/>
        </authorList>
    </citation>
    <scope>NUCLEOTIDE SEQUENCE [LARGE SCALE GENOMIC DNA]</scope>
    <source>
        <strain evidence="6 7">Ter331</strain>
    </source>
</reference>
<dbReference type="eggNOG" id="COG0532">
    <property type="taxonomic scope" value="Bacteria"/>
</dbReference>
<reference evidence="6 7" key="4">
    <citation type="journal article" date="2010" name="Environ. Microbiol.">
        <title>The bacterial genus Collimonas: mycophagy, weathering and other adaptive solutions to life in oligotrophic soil environments.</title>
        <authorList>
            <person name="Leveau J.H."/>
            <person name="Uroz S."/>
            <person name="de Boer W."/>
        </authorList>
    </citation>
    <scope>NUCLEOTIDE SEQUENCE [LARGE SCALE GENOMIC DNA]</scope>
    <source>
        <strain evidence="6 7">Ter331</strain>
    </source>
</reference>
<keyword evidence="6" id="KW-0808">Transferase</keyword>
<dbReference type="InterPro" id="IPR013783">
    <property type="entry name" value="Ig-like_fold"/>
</dbReference>
<sequence>MAARVSIPHLITIRNSFWKNNFSPLIGWKNYFYGHLFLLNKMTFFVKKQIFITISTCLILGACGGEPMGNSFAEGAPAGGAPVGNTQVDGAPVGSTPAGNTPVGNTPVGNTPVGNTPVGNTPVGNTPVGNTPVGNTPVGGAPVGGTPVGGTPVGGTPVGGTPVGGTPAVRVIKHPGAPLTLSDLQTLKAYVDQGKEPWKSAYNQLANDGKAHLTYGMAGPFAKVSRAPDANLWPWRKDMVAIWNLSRMWYFTQDDRYAKKAREILIAWASTQTEFSGRESMLDLGDYALQVVGGADILRSTWPGWTEADTAIVKKYFKDVLMPASNPYGESSFGAANKGALALTALGLLAIYNDDIEALDKVVYQARTLAHIGLRNSNDIGMLGDYLRDQGHSYGQLKSLTMLAEALWSQGIDIYSDLDNRLLAAGEYFARVNELVPTVALPFGTTDAYYTSDRTGHGWNGANGGSVALTQIYGAYVLRKGLQAPFIAQRRLWMPVDGDSFMFLKDSDTTKATPPPALPIPSTTSITSGFSNADIGGAAPAGGATYADGKWIVQGAGNDIFWRTQDAFHFTYKAITGNGAIIAKVESVQNTSPAAVAGVMIRTSLEQGAPRAWMAIASRGNAEQNMQKLAVYGGSNYGTKALGIASATPSYWVKLERVGNIITGYLSPDGTNWAATDVGRIDAPVPDTIYVGLVVSSVANNTLNSSTFSNVQITGGDGGAPSVIPAAPAMLLASPGDGAVPLRWQASFGATSYTVKRAAFSGGPTTTVASGVTGSSYTDKSVINGTTYYYTVTATNAAGTSDNSPADSATPEHPMVNVATGGAANDSANNPTNARSAFDQNSGTEWFHTGVSGWLQYDLGHTERVQRYTVISANDRDPRDPKDWQFQGSTDGSTWTTLDTQSNQVFATRLKLKTYTIANPASYRYYRLNITANNGDSTFTDLAEFGLFASKP</sequence>
<dbReference type="SMART" id="SM00060">
    <property type="entry name" value="FN3"/>
    <property type="match status" value="1"/>
</dbReference>
<dbReference type="Gene3D" id="2.60.120.260">
    <property type="entry name" value="Galactose-binding domain-like"/>
    <property type="match status" value="1"/>
</dbReference>
<reference evidence="6 7" key="5">
    <citation type="journal article" date="2011" name="ISME J.">
        <title>Dual transcriptional profiling of a bacterial/fungal confrontation: Collimonas fungivorans versus Aspergillus niger.</title>
        <authorList>
            <person name="Mela F."/>
            <person name="Fritsche K."/>
            <person name="de Boer W."/>
            <person name="van Veen J.A."/>
            <person name="de Graaff L.H."/>
            <person name="van den Berg M."/>
            <person name="Leveau J.H."/>
        </authorList>
    </citation>
    <scope>NUCLEOTIDE SEQUENCE [LARGE SCALE GENOMIC DNA]</scope>
    <source>
        <strain evidence="6 7">Ter331</strain>
    </source>
</reference>
<dbReference type="SUPFAM" id="SSF49785">
    <property type="entry name" value="Galactose-binding domain-like"/>
    <property type="match status" value="1"/>
</dbReference>
<dbReference type="EMBL" id="CP002745">
    <property type="protein sequence ID" value="AEK62481.1"/>
    <property type="molecule type" value="Genomic_DNA"/>
</dbReference>
<organism evidence="6 7">
    <name type="scientific">Collimonas fungivorans (strain Ter331)</name>
    <dbReference type="NCBI Taxonomy" id="1005048"/>
    <lineage>
        <taxon>Bacteria</taxon>
        <taxon>Pseudomonadati</taxon>
        <taxon>Pseudomonadota</taxon>
        <taxon>Betaproteobacteria</taxon>
        <taxon>Burkholderiales</taxon>
        <taxon>Oxalobacteraceae</taxon>
        <taxon>Collimonas</taxon>
    </lineage>
</organism>
<dbReference type="InterPro" id="IPR036116">
    <property type="entry name" value="FN3_sf"/>
</dbReference>
<reference evidence="6 7" key="2">
    <citation type="journal article" date="2006" name="J. Microbiol. Methods">
        <title>Genomic flank-sequencing of plasposon insertion sites for rapid identification of functional genes.</title>
        <authorList>
            <person name="Leveau J.H."/>
            <person name="Gerards S."/>
            <person name="Fritsche K."/>
            <person name="Zondag G."/>
            <person name="van Veen J.A."/>
        </authorList>
    </citation>
    <scope>NUCLEOTIDE SEQUENCE [LARGE SCALE GENOMIC DNA]</scope>
    <source>
        <strain evidence="6 7">Ter331</strain>
    </source>
</reference>
<evidence type="ECO:0000256" key="1">
    <source>
        <dbReference type="ARBA" id="ARBA00022729"/>
    </source>
</evidence>
<dbReference type="Pfam" id="PF05426">
    <property type="entry name" value="Alginate_lyase"/>
    <property type="match status" value="1"/>
</dbReference>
<dbReference type="InterPro" id="IPR008929">
    <property type="entry name" value="Chondroitin_lyas"/>
</dbReference>
<dbReference type="Gene3D" id="2.60.40.10">
    <property type="entry name" value="Immunoglobulins"/>
    <property type="match status" value="1"/>
</dbReference>
<dbReference type="KEGG" id="cfu:CFU_2654"/>
<name>G0ACC6_COLFT</name>
<evidence type="ECO:0000259" key="4">
    <source>
        <dbReference type="PROSITE" id="PS50022"/>
    </source>
</evidence>
<dbReference type="Gene3D" id="1.50.10.100">
    <property type="entry name" value="Chondroitin AC/alginate lyase"/>
    <property type="match status" value="1"/>
</dbReference>
<reference evidence="6 7" key="1">
    <citation type="journal article" date="2004" name="Environ. Microbiol.">
        <title>Phylogeny-function analysis of (meta)genomic libraries: screening for expression of ribosomal RNA genes by large-insert library fluorescent in situ hybridization (LIL-FISH).</title>
        <authorList>
            <person name="Leveau J.H."/>
            <person name="Gerards S."/>
            <person name="de Boer W."/>
            <person name="van Veen J.A."/>
        </authorList>
    </citation>
    <scope>NUCLEOTIDE SEQUENCE [LARGE SCALE GENOMIC DNA]</scope>
    <source>
        <strain evidence="6 7">Ter331</strain>
    </source>
</reference>
<keyword evidence="1" id="KW-0732">Signal</keyword>
<evidence type="ECO:0000259" key="5">
    <source>
        <dbReference type="PROSITE" id="PS50853"/>
    </source>
</evidence>
<dbReference type="PROSITE" id="PS50022">
    <property type="entry name" value="FA58C_3"/>
    <property type="match status" value="1"/>
</dbReference>
<dbReference type="Gene3D" id="2.60.120.200">
    <property type="match status" value="1"/>
</dbReference>